<evidence type="ECO:0000313" key="1">
    <source>
        <dbReference type="EMBL" id="KAB5606353.1"/>
    </source>
</evidence>
<sequence length="317" mass="36451">MRQNDKLNARCQEAESRQMCIWVRTDAESRVFQRHRRIGDLVRVFGRLHARTAYWEHLSCAERYRHIVRSLAVLHPTWIFCYMSAAVFHNISDSVRYMDTVHIRTVRESHVRDYAGVRHHYIADASFVVIDGVRVTSLERTAFDCMRGLPFPDGMAVAESVLRQDLIGRRRLGTSFAALPGWHRAKALRVLSYASGATENGGEAYALGVIVDHGYAVPSLQKEIVDPRDPARVYRVDFFWRTPDGRGIVGELDGRVKYRDSSMYRNDSLSETVIAEKEREEGIRLVVDELFRFSFAEALHDERLLAKLDRAGVPKER</sequence>
<evidence type="ECO:0000313" key="2">
    <source>
        <dbReference type="Proteomes" id="UP000326336"/>
    </source>
</evidence>
<name>A0A5N5RGJ8_9BIFI</name>
<dbReference type="AlphaFoldDB" id="A0A5N5RGJ8"/>
<gene>
    <name evidence="1" type="ORF">EHS19_07620</name>
</gene>
<dbReference type="EMBL" id="RQSP01000027">
    <property type="protein sequence ID" value="KAB5606353.1"/>
    <property type="molecule type" value="Genomic_DNA"/>
</dbReference>
<evidence type="ECO:0008006" key="3">
    <source>
        <dbReference type="Google" id="ProtNLM"/>
    </source>
</evidence>
<reference evidence="1 2" key="1">
    <citation type="journal article" date="2019" name="Int. J. Syst. Evol. Microbiol.">
        <title>Bifidobacterium jacchi sp. nov., isolated from the faeces of a baby common marmoset (Callithrix jacchus).</title>
        <authorList>
            <person name="Modesto M."/>
            <person name="Watanabe K."/>
            <person name="Arita M."/>
            <person name="Satti M."/>
            <person name="Oki K."/>
            <person name="Sciavilla P."/>
            <person name="Patavino C."/>
            <person name="Camma C."/>
            <person name="Michelini S."/>
            <person name="Sgorbati B."/>
            <person name="Mattarelli P."/>
        </authorList>
    </citation>
    <scope>NUCLEOTIDE SEQUENCE [LARGE SCALE GENOMIC DNA]</scope>
    <source>
        <strain evidence="1 2">MRM 9.3</strain>
    </source>
</reference>
<keyword evidence="2" id="KW-1185">Reference proteome</keyword>
<accession>A0A5N5RGJ8</accession>
<protein>
    <recommendedName>
        <fullName evidence="3">CTP synthase</fullName>
    </recommendedName>
</protein>
<proteinExistence type="predicted"/>
<organism evidence="1 2">
    <name type="scientific">Bifidobacterium jacchi</name>
    <dbReference type="NCBI Taxonomy" id="2490545"/>
    <lineage>
        <taxon>Bacteria</taxon>
        <taxon>Bacillati</taxon>
        <taxon>Actinomycetota</taxon>
        <taxon>Actinomycetes</taxon>
        <taxon>Bifidobacteriales</taxon>
        <taxon>Bifidobacteriaceae</taxon>
        <taxon>Bifidobacterium</taxon>
    </lineage>
</organism>
<dbReference type="Proteomes" id="UP000326336">
    <property type="component" value="Unassembled WGS sequence"/>
</dbReference>
<comment type="caution">
    <text evidence="1">The sequence shown here is derived from an EMBL/GenBank/DDBJ whole genome shotgun (WGS) entry which is preliminary data.</text>
</comment>